<organism evidence="1 2">
    <name type="scientific">Thlaspi arvense</name>
    <name type="common">Field penny-cress</name>
    <dbReference type="NCBI Taxonomy" id="13288"/>
    <lineage>
        <taxon>Eukaryota</taxon>
        <taxon>Viridiplantae</taxon>
        <taxon>Streptophyta</taxon>
        <taxon>Embryophyta</taxon>
        <taxon>Tracheophyta</taxon>
        <taxon>Spermatophyta</taxon>
        <taxon>Magnoliopsida</taxon>
        <taxon>eudicotyledons</taxon>
        <taxon>Gunneridae</taxon>
        <taxon>Pentapetalae</taxon>
        <taxon>rosids</taxon>
        <taxon>malvids</taxon>
        <taxon>Brassicales</taxon>
        <taxon>Brassicaceae</taxon>
        <taxon>Thlaspideae</taxon>
        <taxon>Thlaspi</taxon>
    </lineage>
</organism>
<protein>
    <submittedName>
        <fullName evidence="1">Uncharacterized protein</fullName>
    </submittedName>
</protein>
<evidence type="ECO:0000313" key="1">
    <source>
        <dbReference type="EMBL" id="CAH2078077.1"/>
    </source>
</evidence>
<gene>
    <name evidence="1" type="ORF">TAV2_LOCUS22686</name>
</gene>
<keyword evidence="2" id="KW-1185">Reference proteome</keyword>
<evidence type="ECO:0000313" key="2">
    <source>
        <dbReference type="Proteomes" id="UP000836841"/>
    </source>
</evidence>
<accession>A0AAU9T613</accession>
<reference evidence="1 2" key="1">
    <citation type="submission" date="2022-03" db="EMBL/GenBank/DDBJ databases">
        <authorList>
            <person name="Nunn A."/>
            <person name="Chopra R."/>
            <person name="Nunn A."/>
            <person name="Contreras Garrido A."/>
        </authorList>
    </citation>
    <scope>NUCLEOTIDE SEQUENCE [LARGE SCALE GENOMIC DNA]</scope>
</reference>
<name>A0AAU9T613_THLAR</name>
<dbReference type="AlphaFoldDB" id="A0AAU9T613"/>
<dbReference type="EMBL" id="OU466863">
    <property type="protein sequence ID" value="CAH2078077.1"/>
    <property type="molecule type" value="Genomic_DNA"/>
</dbReference>
<proteinExistence type="predicted"/>
<dbReference type="Proteomes" id="UP000836841">
    <property type="component" value="Chromosome 7"/>
</dbReference>
<sequence length="59" mass="6515">MTSTYHESSQRMWDLVTGESPFSKADASLLESFDYLVEISGTVPQTPSNEKGLSVVHSH</sequence>